<evidence type="ECO:0000256" key="5">
    <source>
        <dbReference type="ARBA" id="ARBA00022989"/>
    </source>
</evidence>
<dbReference type="RefSeq" id="WP_124971470.1">
    <property type="nucleotide sequence ID" value="NZ_RQVS01000006.1"/>
</dbReference>
<reference evidence="9 10" key="1">
    <citation type="submission" date="2018-11" db="EMBL/GenBank/DDBJ databases">
        <title>YIM 102482-1 draft genome.</title>
        <authorList>
            <person name="Li G."/>
            <person name="Jiang Y."/>
        </authorList>
    </citation>
    <scope>NUCLEOTIDE SEQUENCE [LARGE SCALE GENOMIC DNA]</scope>
    <source>
        <strain evidence="9 10">YIM 102482-1</strain>
    </source>
</reference>
<feature type="transmembrane region" description="Helical" evidence="8">
    <location>
        <begin position="221"/>
        <end position="240"/>
    </location>
</feature>
<evidence type="ECO:0000256" key="1">
    <source>
        <dbReference type="ARBA" id="ARBA00004651"/>
    </source>
</evidence>
<dbReference type="InterPro" id="IPR052049">
    <property type="entry name" value="Electron_transfer_protein"/>
</dbReference>
<evidence type="ECO:0000256" key="4">
    <source>
        <dbReference type="ARBA" id="ARBA00022692"/>
    </source>
</evidence>
<evidence type="ECO:0000256" key="2">
    <source>
        <dbReference type="ARBA" id="ARBA00008929"/>
    </source>
</evidence>
<feature type="transmembrane region" description="Helical" evidence="8">
    <location>
        <begin position="67"/>
        <end position="89"/>
    </location>
</feature>
<comment type="subcellular location">
    <subcellularLocation>
        <location evidence="1">Cell membrane</location>
        <topology evidence="1">Multi-pass membrane protein</topology>
    </subcellularLocation>
</comment>
<feature type="transmembrane region" description="Helical" evidence="8">
    <location>
        <begin position="139"/>
        <end position="161"/>
    </location>
</feature>
<keyword evidence="5 8" id="KW-1133">Transmembrane helix</keyword>
<dbReference type="OrthoDB" id="112837at2"/>
<evidence type="ECO:0000256" key="3">
    <source>
        <dbReference type="ARBA" id="ARBA00022475"/>
    </source>
</evidence>
<gene>
    <name evidence="9" type="ORF">EG850_06000</name>
</gene>
<keyword evidence="4 8" id="KW-0812">Transmembrane</keyword>
<proteinExistence type="inferred from homology"/>
<comment type="similarity">
    <text evidence="2">Belongs to the NrfD family.</text>
</comment>
<evidence type="ECO:0000313" key="9">
    <source>
        <dbReference type="EMBL" id="RRJ86958.1"/>
    </source>
</evidence>
<dbReference type="PANTHER" id="PTHR34856">
    <property type="entry name" value="PROTEIN NRFD"/>
    <property type="match status" value="1"/>
</dbReference>
<evidence type="ECO:0000256" key="6">
    <source>
        <dbReference type="ARBA" id="ARBA00023136"/>
    </source>
</evidence>
<protein>
    <submittedName>
        <fullName evidence="9">Nitrite reductase</fullName>
    </submittedName>
</protein>
<evidence type="ECO:0000256" key="7">
    <source>
        <dbReference type="SAM" id="MobiDB-lite"/>
    </source>
</evidence>
<keyword evidence="3" id="KW-1003">Cell membrane</keyword>
<dbReference type="EMBL" id="RQVS01000006">
    <property type="protein sequence ID" value="RRJ86958.1"/>
    <property type="molecule type" value="Genomic_DNA"/>
</dbReference>
<feature type="transmembrane region" description="Helical" evidence="8">
    <location>
        <begin position="182"/>
        <end position="201"/>
    </location>
</feature>
<dbReference type="Proteomes" id="UP000274391">
    <property type="component" value="Unassembled WGS sequence"/>
</dbReference>
<sequence>MTTSTFDSYRPPEPPRRKRRREGPRPASRPGAGGGDGSREMSMVDDVKFSSYYGRPIVKAPPWKHEIGLYFVLGGIAGGSALLGFGAQLAGLRKLRRNSRLTALGAAGAGALALIADLGRPERFLNMFRTFKVTSPMSLGSWLLGGFSALAAIPALSELVRMTHGFILPKPLRRSGRRVLEATENVAGAGSALLAAPLAVYTAVLINDTANPVWNASRKHLPYVFASSASLASAGVAMITTSKRQTLPARILGGIGVVGDVVSMHVMKDAMHPAEREPLETGEPGKMLKFAEILAVAGGVGSIFAGRSRLVAVASGVCLVGASALTRFGVLDAGLESVHDPRHVIEPQKARLAARRAAGITDDSITTV</sequence>
<dbReference type="AlphaFoldDB" id="A0A3P3VY46"/>
<dbReference type="Pfam" id="PF03916">
    <property type="entry name" value="NrfD"/>
    <property type="match status" value="1"/>
</dbReference>
<feature type="transmembrane region" description="Helical" evidence="8">
    <location>
        <begin position="101"/>
        <end position="119"/>
    </location>
</feature>
<accession>A0A3P3VY46</accession>
<organism evidence="9 10">
    <name type="scientific">Gulosibacter macacae</name>
    <dbReference type="NCBI Taxonomy" id="2488791"/>
    <lineage>
        <taxon>Bacteria</taxon>
        <taxon>Bacillati</taxon>
        <taxon>Actinomycetota</taxon>
        <taxon>Actinomycetes</taxon>
        <taxon>Micrococcales</taxon>
        <taxon>Microbacteriaceae</taxon>
        <taxon>Gulosibacter</taxon>
    </lineage>
</organism>
<keyword evidence="6 8" id="KW-0472">Membrane</keyword>
<dbReference type="GO" id="GO:0005886">
    <property type="term" value="C:plasma membrane"/>
    <property type="evidence" value="ECO:0007669"/>
    <property type="project" value="UniProtKB-SubCell"/>
</dbReference>
<dbReference type="Gene3D" id="1.20.1630.10">
    <property type="entry name" value="Formate dehydrogenase/DMSO reductase domain"/>
    <property type="match status" value="1"/>
</dbReference>
<evidence type="ECO:0000256" key="8">
    <source>
        <dbReference type="SAM" id="Phobius"/>
    </source>
</evidence>
<keyword evidence="10" id="KW-1185">Reference proteome</keyword>
<evidence type="ECO:0000313" key="10">
    <source>
        <dbReference type="Proteomes" id="UP000274391"/>
    </source>
</evidence>
<dbReference type="InterPro" id="IPR005614">
    <property type="entry name" value="NrfD-like"/>
</dbReference>
<dbReference type="PANTHER" id="PTHR34856:SF2">
    <property type="entry name" value="PROTEIN NRFD"/>
    <property type="match status" value="1"/>
</dbReference>
<feature type="region of interest" description="Disordered" evidence="7">
    <location>
        <begin position="1"/>
        <end position="41"/>
    </location>
</feature>
<name>A0A3P3VY46_9MICO</name>
<comment type="caution">
    <text evidence="9">The sequence shown here is derived from an EMBL/GenBank/DDBJ whole genome shotgun (WGS) entry which is preliminary data.</text>
</comment>